<feature type="domain" description="Tyrosine specific protein phosphatases" evidence="5">
    <location>
        <begin position="82"/>
        <end position="132"/>
    </location>
</feature>
<dbReference type="SMART" id="SM00195">
    <property type="entry name" value="DSPc"/>
    <property type="match status" value="1"/>
</dbReference>
<dbReference type="AlphaFoldDB" id="A0A9P9EXY5"/>
<dbReference type="GO" id="GO:0043409">
    <property type="term" value="P:negative regulation of MAPK cascade"/>
    <property type="evidence" value="ECO:0007669"/>
    <property type="project" value="TreeGrafter"/>
</dbReference>
<dbReference type="EC" id="3.1.3.48" evidence="2"/>
<dbReference type="Gene3D" id="3.90.190.10">
    <property type="entry name" value="Protein tyrosine phosphatase superfamily"/>
    <property type="match status" value="1"/>
</dbReference>
<reference evidence="6" key="1">
    <citation type="journal article" date="2021" name="Nat. Commun.">
        <title>Genetic determinants of endophytism in the Arabidopsis root mycobiome.</title>
        <authorList>
            <person name="Mesny F."/>
            <person name="Miyauchi S."/>
            <person name="Thiergart T."/>
            <person name="Pickel B."/>
            <person name="Atanasova L."/>
            <person name="Karlsson M."/>
            <person name="Huettel B."/>
            <person name="Barry K.W."/>
            <person name="Haridas S."/>
            <person name="Chen C."/>
            <person name="Bauer D."/>
            <person name="Andreopoulos W."/>
            <person name="Pangilinan J."/>
            <person name="LaButti K."/>
            <person name="Riley R."/>
            <person name="Lipzen A."/>
            <person name="Clum A."/>
            <person name="Drula E."/>
            <person name="Henrissat B."/>
            <person name="Kohler A."/>
            <person name="Grigoriev I.V."/>
            <person name="Martin F.M."/>
            <person name="Hacquard S."/>
        </authorList>
    </citation>
    <scope>NUCLEOTIDE SEQUENCE</scope>
    <source>
        <strain evidence="6">MPI-CAGE-AT-0147</strain>
    </source>
</reference>
<keyword evidence="3" id="KW-0378">Hydrolase</keyword>
<dbReference type="Proteomes" id="UP000738349">
    <property type="component" value="Unassembled WGS sequence"/>
</dbReference>
<dbReference type="GO" id="GO:0033550">
    <property type="term" value="F:MAP kinase tyrosine phosphatase activity"/>
    <property type="evidence" value="ECO:0007669"/>
    <property type="project" value="TreeGrafter"/>
</dbReference>
<evidence type="ECO:0000256" key="3">
    <source>
        <dbReference type="ARBA" id="ARBA00022801"/>
    </source>
</evidence>
<protein>
    <recommendedName>
        <fullName evidence="2">protein-tyrosine-phosphatase</fullName>
        <ecNumber evidence="2">3.1.3.48</ecNumber>
    </recommendedName>
</protein>
<dbReference type="CDD" id="cd14498">
    <property type="entry name" value="DSP"/>
    <property type="match status" value="1"/>
</dbReference>
<dbReference type="InterPro" id="IPR000340">
    <property type="entry name" value="Dual-sp_phosphatase_cat-dom"/>
</dbReference>
<dbReference type="GO" id="GO:0005737">
    <property type="term" value="C:cytoplasm"/>
    <property type="evidence" value="ECO:0007669"/>
    <property type="project" value="TreeGrafter"/>
</dbReference>
<evidence type="ECO:0000256" key="2">
    <source>
        <dbReference type="ARBA" id="ARBA00013064"/>
    </source>
</evidence>
<dbReference type="PANTHER" id="PTHR10159">
    <property type="entry name" value="DUAL SPECIFICITY PROTEIN PHOSPHATASE"/>
    <property type="match status" value="1"/>
</dbReference>
<dbReference type="GO" id="GO:0008330">
    <property type="term" value="F:protein tyrosine/threonine phosphatase activity"/>
    <property type="evidence" value="ECO:0007669"/>
    <property type="project" value="TreeGrafter"/>
</dbReference>
<keyword evidence="7" id="KW-1185">Reference proteome</keyword>
<gene>
    <name evidence="6" type="ORF">EDB81DRAFT_458299</name>
</gene>
<dbReference type="GO" id="GO:0017017">
    <property type="term" value="F:MAP kinase tyrosine/serine/threonine phosphatase activity"/>
    <property type="evidence" value="ECO:0007669"/>
    <property type="project" value="TreeGrafter"/>
</dbReference>
<evidence type="ECO:0000256" key="4">
    <source>
        <dbReference type="ARBA" id="ARBA00022912"/>
    </source>
</evidence>
<evidence type="ECO:0000259" key="5">
    <source>
        <dbReference type="PROSITE" id="PS50056"/>
    </source>
</evidence>
<comment type="caution">
    <text evidence="6">The sequence shown here is derived from an EMBL/GenBank/DDBJ whole genome shotgun (WGS) entry which is preliminary data.</text>
</comment>
<evidence type="ECO:0000256" key="1">
    <source>
        <dbReference type="ARBA" id="ARBA00008601"/>
    </source>
</evidence>
<organism evidence="6 7">
    <name type="scientific">Dactylonectria macrodidyma</name>
    <dbReference type="NCBI Taxonomy" id="307937"/>
    <lineage>
        <taxon>Eukaryota</taxon>
        <taxon>Fungi</taxon>
        <taxon>Dikarya</taxon>
        <taxon>Ascomycota</taxon>
        <taxon>Pezizomycotina</taxon>
        <taxon>Sordariomycetes</taxon>
        <taxon>Hypocreomycetidae</taxon>
        <taxon>Hypocreales</taxon>
        <taxon>Nectriaceae</taxon>
        <taxon>Dactylonectria</taxon>
    </lineage>
</organism>
<dbReference type="EMBL" id="JAGMUV010000007">
    <property type="protein sequence ID" value="KAH7148274.1"/>
    <property type="molecule type" value="Genomic_DNA"/>
</dbReference>
<dbReference type="Pfam" id="PF00782">
    <property type="entry name" value="DSPc"/>
    <property type="match status" value="1"/>
</dbReference>
<dbReference type="PROSITE" id="PS00383">
    <property type="entry name" value="TYR_PHOSPHATASE_1"/>
    <property type="match status" value="1"/>
</dbReference>
<dbReference type="InterPro" id="IPR000387">
    <property type="entry name" value="Tyr_Pase_dom"/>
</dbReference>
<evidence type="ECO:0000313" key="6">
    <source>
        <dbReference type="EMBL" id="KAH7148274.1"/>
    </source>
</evidence>
<evidence type="ECO:0000313" key="7">
    <source>
        <dbReference type="Proteomes" id="UP000738349"/>
    </source>
</evidence>
<dbReference type="PROSITE" id="PS50056">
    <property type="entry name" value="TYR_PHOSPHATASE_2"/>
    <property type="match status" value="1"/>
</dbReference>
<proteinExistence type="inferred from homology"/>
<name>A0A9P9EXY5_9HYPO</name>
<dbReference type="InterPro" id="IPR029021">
    <property type="entry name" value="Prot-tyrosine_phosphatase-like"/>
</dbReference>
<keyword evidence="4" id="KW-0904">Protein phosphatase</keyword>
<comment type="similarity">
    <text evidence="1">Belongs to the protein-tyrosine phosphatase family. Non-receptor class dual specificity subfamily.</text>
</comment>
<dbReference type="SUPFAM" id="SSF52799">
    <property type="entry name" value="(Phosphotyrosine protein) phosphatases II"/>
    <property type="match status" value="1"/>
</dbReference>
<dbReference type="InterPro" id="IPR016130">
    <property type="entry name" value="Tyr_Pase_AS"/>
</dbReference>
<accession>A0A9P9EXY5</accession>
<dbReference type="PANTHER" id="PTHR10159:SF519">
    <property type="entry name" value="DUAL SPECIFICITY PROTEIN PHOSPHATASE MPK3"/>
    <property type="match status" value="1"/>
</dbReference>
<sequence>MPVRLINPPISEIEHGLYFRDLGSSYNITVLAENKIAAMVSLSDTKSAIWSSPRNRELVPEDRHLVVPCLDTSTHDLLCRLPEICDFIDDKRGNAAGNGNRNVLVHCTTGTSRSATIVIAYLMRKHDQPLDLYLGGRWETP</sequence>
<dbReference type="InterPro" id="IPR020422">
    <property type="entry name" value="TYR_PHOSPHATASE_DUAL_dom"/>
</dbReference>
<dbReference type="OrthoDB" id="539213at2759"/>